<dbReference type="InterPro" id="IPR036390">
    <property type="entry name" value="WH_DNA-bd_sf"/>
</dbReference>
<keyword evidence="6" id="KW-1185">Reference proteome</keyword>
<dbReference type="SMART" id="SM00866">
    <property type="entry name" value="UTRA"/>
    <property type="match status" value="1"/>
</dbReference>
<dbReference type="GO" id="GO:0003700">
    <property type="term" value="F:DNA-binding transcription factor activity"/>
    <property type="evidence" value="ECO:0007669"/>
    <property type="project" value="InterPro"/>
</dbReference>
<dbReference type="InterPro" id="IPR000524">
    <property type="entry name" value="Tscrpt_reg_HTH_GntR"/>
</dbReference>
<dbReference type="PANTHER" id="PTHR44846">
    <property type="entry name" value="MANNOSYL-D-GLYCERATE TRANSPORT/METABOLISM SYSTEM REPRESSOR MNGR-RELATED"/>
    <property type="match status" value="1"/>
</dbReference>
<reference evidence="6" key="1">
    <citation type="submission" date="2016-01" db="EMBL/GenBank/DDBJ databases">
        <title>Draft genome of Chromobacterium sp. F49.</title>
        <authorList>
            <person name="Hong K.W."/>
        </authorList>
    </citation>
    <scope>NUCLEOTIDE SEQUENCE [LARGE SCALE GENOMIC DNA]</scope>
    <source>
        <strain evidence="6">M63</strain>
    </source>
</reference>
<dbReference type="SUPFAM" id="SSF64288">
    <property type="entry name" value="Chorismate lyase-like"/>
    <property type="match status" value="1"/>
</dbReference>
<dbReference type="Pfam" id="PF07702">
    <property type="entry name" value="UTRA"/>
    <property type="match status" value="1"/>
</dbReference>
<evidence type="ECO:0000259" key="4">
    <source>
        <dbReference type="PROSITE" id="PS50949"/>
    </source>
</evidence>
<dbReference type="AlphaFoldDB" id="A0A163YMM7"/>
<dbReference type="FunFam" id="1.10.10.10:FF:000079">
    <property type="entry name" value="GntR family transcriptional regulator"/>
    <property type="match status" value="1"/>
</dbReference>
<dbReference type="RefSeq" id="WP_063181083.1">
    <property type="nucleotide sequence ID" value="NZ_LQRA01000051.1"/>
</dbReference>
<dbReference type="GO" id="GO:0045892">
    <property type="term" value="P:negative regulation of DNA-templated transcription"/>
    <property type="evidence" value="ECO:0007669"/>
    <property type="project" value="TreeGrafter"/>
</dbReference>
<comment type="caution">
    <text evidence="5">The sequence shown here is derived from an EMBL/GenBank/DDBJ whole genome shotgun (WGS) entry which is preliminary data.</text>
</comment>
<gene>
    <name evidence="5" type="ORF">AV654_15180</name>
</gene>
<dbReference type="InterPro" id="IPR036388">
    <property type="entry name" value="WH-like_DNA-bd_sf"/>
</dbReference>
<dbReference type="Proteomes" id="UP000076563">
    <property type="component" value="Unassembled WGS sequence"/>
</dbReference>
<proteinExistence type="predicted"/>
<dbReference type="SMART" id="SM00345">
    <property type="entry name" value="HTH_GNTR"/>
    <property type="match status" value="1"/>
</dbReference>
<keyword evidence="3" id="KW-0804">Transcription</keyword>
<dbReference type="OrthoDB" id="457376at2"/>
<dbReference type="Pfam" id="PF00392">
    <property type="entry name" value="GntR"/>
    <property type="match status" value="1"/>
</dbReference>
<dbReference type="InterPro" id="IPR028978">
    <property type="entry name" value="Chorismate_lyase_/UTRA_dom_sf"/>
</dbReference>
<name>A0A163YMM7_9BACL</name>
<dbReference type="PANTHER" id="PTHR44846:SF1">
    <property type="entry name" value="MANNOSYL-D-GLYCERATE TRANSPORT_METABOLISM SYSTEM REPRESSOR MNGR-RELATED"/>
    <property type="match status" value="1"/>
</dbReference>
<dbReference type="SUPFAM" id="SSF46785">
    <property type="entry name" value="Winged helix' DNA-binding domain"/>
    <property type="match status" value="1"/>
</dbReference>
<dbReference type="PRINTS" id="PR00035">
    <property type="entry name" value="HTHGNTR"/>
</dbReference>
<evidence type="ECO:0000256" key="2">
    <source>
        <dbReference type="ARBA" id="ARBA00023125"/>
    </source>
</evidence>
<feature type="domain" description="HTH gntR-type" evidence="4">
    <location>
        <begin position="9"/>
        <end position="77"/>
    </location>
</feature>
<dbReference type="Gene3D" id="1.10.10.10">
    <property type="entry name" value="Winged helix-like DNA-binding domain superfamily/Winged helix DNA-binding domain"/>
    <property type="match status" value="1"/>
</dbReference>
<evidence type="ECO:0000313" key="5">
    <source>
        <dbReference type="EMBL" id="KZE79643.1"/>
    </source>
</evidence>
<keyword evidence="2" id="KW-0238">DNA-binding</keyword>
<evidence type="ECO:0000256" key="3">
    <source>
        <dbReference type="ARBA" id="ARBA00023163"/>
    </source>
</evidence>
<sequence length="242" mass="27821">MNLNPSTAQPLYMQIRQMLKNDIQEGKYKPDEQIPTEAELCDIYQVSRITIRKAIEELVKDGTLTRIQRKGTFVTSSKFQNELLSVSGFSEFSHQLGMIPNSRTLRSEVISATADMAERLQIEEGSQVLELERLMYVNERPLFYDLAHYPLTRFPDLEKKIARDESTYKILKQDYETEIDSNDKIINVIGATKDLAKALECDVGANLFRIVKIAYDSHDRPVHLSTFMCETNKVNLTVHRAK</sequence>
<dbReference type="Gene3D" id="3.40.1410.10">
    <property type="entry name" value="Chorismate lyase-like"/>
    <property type="match status" value="1"/>
</dbReference>
<keyword evidence="1" id="KW-0805">Transcription regulation</keyword>
<dbReference type="GO" id="GO:0003677">
    <property type="term" value="F:DNA binding"/>
    <property type="evidence" value="ECO:0007669"/>
    <property type="project" value="UniProtKB-KW"/>
</dbReference>
<dbReference type="NCBIfam" id="NF008491">
    <property type="entry name" value="PRK11402.1"/>
    <property type="match status" value="1"/>
</dbReference>
<protein>
    <submittedName>
        <fullName evidence="5">Transcriptional regulator</fullName>
    </submittedName>
</protein>
<dbReference type="PROSITE" id="PS50949">
    <property type="entry name" value="HTH_GNTR"/>
    <property type="match status" value="1"/>
</dbReference>
<evidence type="ECO:0000313" key="6">
    <source>
        <dbReference type="Proteomes" id="UP000076563"/>
    </source>
</evidence>
<evidence type="ECO:0000256" key="1">
    <source>
        <dbReference type="ARBA" id="ARBA00023015"/>
    </source>
</evidence>
<dbReference type="EMBL" id="LQRA01000051">
    <property type="protein sequence ID" value="KZE79643.1"/>
    <property type="molecule type" value="Genomic_DNA"/>
</dbReference>
<dbReference type="InterPro" id="IPR011663">
    <property type="entry name" value="UTRA"/>
</dbReference>
<organism evidence="5 6">
    <name type="scientific">Paenibacillus elgii</name>
    <dbReference type="NCBI Taxonomy" id="189691"/>
    <lineage>
        <taxon>Bacteria</taxon>
        <taxon>Bacillati</taxon>
        <taxon>Bacillota</taxon>
        <taxon>Bacilli</taxon>
        <taxon>Bacillales</taxon>
        <taxon>Paenibacillaceae</taxon>
        <taxon>Paenibacillus</taxon>
    </lineage>
</organism>
<dbReference type="CDD" id="cd07377">
    <property type="entry name" value="WHTH_GntR"/>
    <property type="match status" value="1"/>
</dbReference>
<accession>A0A163YMM7</accession>
<dbReference type="InterPro" id="IPR050679">
    <property type="entry name" value="Bact_HTH_transcr_reg"/>
</dbReference>